<proteinExistence type="predicted"/>
<protein>
    <submittedName>
        <fullName evidence="1">Uncharacterized protein</fullName>
    </submittedName>
</protein>
<reference evidence="1 2" key="1">
    <citation type="submission" date="2021-06" db="EMBL/GenBank/DDBJ databases">
        <title>Caerostris extrusa draft genome.</title>
        <authorList>
            <person name="Kono N."/>
            <person name="Arakawa K."/>
        </authorList>
    </citation>
    <scope>NUCLEOTIDE SEQUENCE [LARGE SCALE GENOMIC DNA]</scope>
</reference>
<keyword evidence="2" id="KW-1185">Reference proteome</keyword>
<accession>A0AAV4XFI3</accession>
<evidence type="ECO:0000313" key="1">
    <source>
        <dbReference type="EMBL" id="GIY93418.1"/>
    </source>
</evidence>
<comment type="caution">
    <text evidence="1">The sequence shown here is derived from an EMBL/GenBank/DDBJ whole genome shotgun (WGS) entry which is preliminary data.</text>
</comment>
<dbReference type="AlphaFoldDB" id="A0AAV4XFI3"/>
<sequence length="149" mass="16950">MVMQRGLLILCRRGEKYHGREKRTAPIRTAHHAAQGSNLAWSCKEDCSSCGLVVKQNVVNSSKDLRGGYLHVAELERLPTTLAGKYDDEVPIASHKLAQKDVEAGFFLQECKASHFQEMTIPNHYIWLYSDKTILYMVKLTLLLVLYEI</sequence>
<dbReference type="Proteomes" id="UP001054945">
    <property type="component" value="Unassembled WGS sequence"/>
</dbReference>
<organism evidence="1 2">
    <name type="scientific">Caerostris extrusa</name>
    <name type="common">Bark spider</name>
    <name type="synonym">Caerostris bankana</name>
    <dbReference type="NCBI Taxonomy" id="172846"/>
    <lineage>
        <taxon>Eukaryota</taxon>
        <taxon>Metazoa</taxon>
        <taxon>Ecdysozoa</taxon>
        <taxon>Arthropoda</taxon>
        <taxon>Chelicerata</taxon>
        <taxon>Arachnida</taxon>
        <taxon>Araneae</taxon>
        <taxon>Araneomorphae</taxon>
        <taxon>Entelegynae</taxon>
        <taxon>Araneoidea</taxon>
        <taxon>Araneidae</taxon>
        <taxon>Caerostris</taxon>
    </lineage>
</organism>
<evidence type="ECO:0000313" key="2">
    <source>
        <dbReference type="Proteomes" id="UP001054945"/>
    </source>
</evidence>
<name>A0AAV4XFI3_CAEEX</name>
<dbReference type="EMBL" id="BPLR01000264">
    <property type="protein sequence ID" value="GIY93418.1"/>
    <property type="molecule type" value="Genomic_DNA"/>
</dbReference>
<gene>
    <name evidence="1" type="ORF">CEXT_162561</name>
</gene>